<protein>
    <submittedName>
        <fullName evidence="2">Uncharacterized protein</fullName>
    </submittedName>
</protein>
<gene>
    <name evidence="2" type="ORF">RF679_05275</name>
</gene>
<proteinExistence type="predicted"/>
<name>A0ABY9RL60_9BURK</name>
<feature type="chain" id="PRO_5046527279" evidence="1">
    <location>
        <begin position="25"/>
        <end position="139"/>
    </location>
</feature>
<keyword evidence="3" id="KW-1185">Reference proteome</keyword>
<organism evidence="2 3">
    <name type="scientific">Undibacterium cyanobacteriorum</name>
    <dbReference type="NCBI Taxonomy" id="3073561"/>
    <lineage>
        <taxon>Bacteria</taxon>
        <taxon>Pseudomonadati</taxon>
        <taxon>Pseudomonadota</taxon>
        <taxon>Betaproteobacteria</taxon>
        <taxon>Burkholderiales</taxon>
        <taxon>Oxalobacteraceae</taxon>
        <taxon>Undibacterium</taxon>
    </lineage>
</organism>
<feature type="signal peptide" evidence="1">
    <location>
        <begin position="1"/>
        <end position="24"/>
    </location>
</feature>
<evidence type="ECO:0000256" key="1">
    <source>
        <dbReference type="SAM" id="SignalP"/>
    </source>
</evidence>
<dbReference type="Proteomes" id="UP001181355">
    <property type="component" value="Chromosome"/>
</dbReference>
<dbReference type="EMBL" id="CP133720">
    <property type="protein sequence ID" value="WMW81691.1"/>
    <property type="molecule type" value="Genomic_DNA"/>
</dbReference>
<dbReference type="RefSeq" id="WP_309483169.1">
    <property type="nucleotide sequence ID" value="NZ_CP133720.1"/>
</dbReference>
<evidence type="ECO:0000313" key="2">
    <source>
        <dbReference type="EMBL" id="WMW81691.1"/>
    </source>
</evidence>
<reference evidence="2" key="1">
    <citation type="submission" date="2023-09" db="EMBL/GenBank/DDBJ databases">
        <title>Undibacterium sp. 20NA77.5 isolated from freshwater.</title>
        <authorList>
            <person name="Le V."/>
            <person name="Ko S.-R."/>
            <person name="Ahn C.-Y."/>
            <person name="Oh H.-M."/>
        </authorList>
    </citation>
    <scope>NUCLEOTIDE SEQUENCE</scope>
    <source>
        <strain evidence="2">20NA77.5</strain>
    </source>
</reference>
<evidence type="ECO:0000313" key="3">
    <source>
        <dbReference type="Proteomes" id="UP001181355"/>
    </source>
</evidence>
<sequence length="139" mass="15629">MKFKPMACVLVTSLLGFGMSAASAYAGVHEIRFDAEHKYTLSNSIAAGDMVEVCGDFQKGETIQWSYQAERALDFNIHFHVGKKVNFPAKLKQQNEATGKLKTKLQQTYCWMWTNTSKETTPLNLQLSLESGLQKRSTM</sequence>
<accession>A0ABY9RL60</accession>
<keyword evidence="1" id="KW-0732">Signal</keyword>